<dbReference type="Gene3D" id="3.40.50.450">
    <property type="match status" value="1"/>
</dbReference>
<evidence type="ECO:0000256" key="1">
    <source>
        <dbReference type="SAM" id="MobiDB-lite"/>
    </source>
</evidence>
<evidence type="ECO:0000313" key="3">
    <source>
        <dbReference type="Proteomes" id="UP000007819"/>
    </source>
</evidence>
<keyword evidence="3" id="KW-1185">Reference proteome</keyword>
<reference evidence="2" key="2">
    <citation type="submission" date="2022-06" db="UniProtKB">
        <authorList>
            <consortium name="EnsemblMetazoa"/>
        </authorList>
    </citation>
    <scope>IDENTIFICATION</scope>
</reference>
<dbReference type="AlphaFoldDB" id="A0A8R2D250"/>
<dbReference type="PANTHER" id="PTHR36300:SF1">
    <property type="entry name" value="RAW, ISOFORM A"/>
    <property type="match status" value="1"/>
</dbReference>
<dbReference type="GO" id="GO:0005886">
    <property type="term" value="C:plasma membrane"/>
    <property type="evidence" value="ECO:0007669"/>
    <property type="project" value="TreeGrafter"/>
</dbReference>
<sequence length="605" mass="68418">MDSDDFHHQQQQQQQQQRRRRSTTAVLLQQHQQQQPGVRWRAVQPARRSCSAVTERDMMMVTAGAWQPSRQHSLTAKRSSRVYRELCSAWNSRVGSQNSNAPAHRVQALFSDLGLYLTSVQVAEMMQCVMKCANRSSPVYMTFGEFCLLARKLKNGLDRGIPRSVQFSRLLEKDQEKHIRGIKKNSRSPHSYDVFLGGSCNPTTWRQDLAIPYLQDAGVSFYNPQVDHWSQDLIEIEHAAKESATILFYVIDSQTRNVVSDIETANFAGNHNNLVLVIHPQDAIAGSVVAGEPISFREAEDIREALTTLHKIAANQGTLVFDNIPEALNNVIQILKDKNRQSNDTVEDNPTYRKIRDAFNKFNVDAPGPGKMKISHVTRAIQFLANQNLSENDVLNLTSEHQDTKDVGGNHQVYFTFNQFYAVASKFLQLPDKNNRRNGFDIGHSYRLNVGRPLYLSHESVETTRSSKTTDIYLAGESGDDIRWREDIAIPMIKKSNLTYHAASKTDLSVLLDAHTLLFVIPNNSRSLATMTLAAYSIAKSCRMVICIQNLSKDYCTVRGEKLTQTAINDYNRGRIYLADLASRERVPVFESIKEAVEIAVQKSL</sequence>
<dbReference type="Pfam" id="PF15891">
    <property type="entry name" value="Nuc_deoxyri_tr2"/>
    <property type="match status" value="1"/>
</dbReference>
<dbReference type="Proteomes" id="UP000007819">
    <property type="component" value="Chromosome A1"/>
</dbReference>
<proteinExistence type="predicted"/>
<dbReference type="EnsemblMetazoa" id="XM_016800568.2">
    <property type="protein sequence ID" value="XP_016656057.1"/>
    <property type="gene ID" value="LOC100161026"/>
</dbReference>
<dbReference type="OrthoDB" id="6493944at2759"/>
<reference evidence="3" key="1">
    <citation type="submission" date="2010-06" db="EMBL/GenBank/DDBJ databases">
        <authorList>
            <person name="Jiang H."/>
            <person name="Abraham K."/>
            <person name="Ali S."/>
            <person name="Alsbrooks S.L."/>
            <person name="Anim B.N."/>
            <person name="Anosike U.S."/>
            <person name="Attaway T."/>
            <person name="Bandaranaike D.P."/>
            <person name="Battles P.K."/>
            <person name="Bell S.N."/>
            <person name="Bell A.V."/>
            <person name="Beltran B."/>
            <person name="Bickham C."/>
            <person name="Bustamante Y."/>
            <person name="Caleb T."/>
            <person name="Canada A."/>
            <person name="Cardenas V."/>
            <person name="Carter K."/>
            <person name="Chacko J."/>
            <person name="Chandrabose M.N."/>
            <person name="Chavez D."/>
            <person name="Chavez A."/>
            <person name="Chen L."/>
            <person name="Chu H.-S."/>
            <person name="Claassen K.J."/>
            <person name="Cockrell R."/>
            <person name="Collins M."/>
            <person name="Cooper J.A."/>
            <person name="Cree A."/>
            <person name="Curry S.M."/>
            <person name="Da Y."/>
            <person name="Dao M.D."/>
            <person name="Das B."/>
            <person name="Davila M.-L."/>
            <person name="Davy-Carroll L."/>
            <person name="Denson S."/>
            <person name="Dinh H."/>
            <person name="Ebong V.E."/>
            <person name="Edwards J.R."/>
            <person name="Egan A."/>
            <person name="El-Daye J."/>
            <person name="Escobedo L."/>
            <person name="Fernandez S."/>
            <person name="Fernando P.R."/>
            <person name="Flagg N."/>
            <person name="Forbes L.D."/>
            <person name="Fowler R.G."/>
            <person name="Fu Q."/>
            <person name="Gabisi R.A."/>
            <person name="Ganer J."/>
            <person name="Garbino Pronczuk A."/>
            <person name="Garcia R.M."/>
            <person name="Garner T."/>
            <person name="Garrett T.E."/>
            <person name="Gonzalez D.A."/>
            <person name="Hamid H."/>
            <person name="Hawkins E.S."/>
            <person name="Hirani K."/>
            <person name="Hogues M.E."/>
            <person name="Hollins B."/>
            <person name="Hsiao C.-H."/>
            <person name="Jabil R."/>
            <person name="James M.L."/>
            <person name="Jhangiani S.N."/>
            <person name="Johnson B."/>
            <person name="Johnson Q."/>
            <person name="Joshi V."/>
            <person name="Kalu J.B."/>
            <person name="Kam C."/>
            <person name="Kashfia A."/>
            <person name="Keebler J."/>
            <person name="Kisamo H."/>
            <person name="Kovar C.L."/>
            <person name="Lago L.A."/>
            <person name="Lai C.-Y."/>
            <person name="Laidlaw J."/>
            <person name="Lara F."/>
            <person name="Le T.-K."/>
            <person name="Lee S.L."/>
            <person name="Legall F.H."/>
            <person name="Lemon S.J."/>
            <person name="Lewis L.R."/>
            <person name="Li B."/>
            <person name="Liu Y."/>
            <person name="Liu Y.-S."/>
            <person name="Lopez J."/>
            <person name="Lozado R.J."/>
            <person name="Lu J."/>
            <person name="Madu R.C."/>
            <person name="Maheshwari M."/>
            <person name="Maheshwari R."/>
            <person name="Malloy K."/>
            <person name="Martinez E."/>
            <person name="Mathew T."/>
            <person name="Mercado I.C."/>
            <person name="Mercado C."/>
            <person name="Meyer B."/>
            <person name="Montgomery K."/>
            <person name="Morgan M.B."/>
            <person name="Munidasa M."/>
            <person name="Nazareth L.V."/>
            <person name="Nelson J."/>
            <person name="Ng B.M."/>
            <person name="Nguyen N.B."/>
            <person name="Nguyen P.Q."/>
            <person name="Nguyen T."/>
            <person name="Obregon M."/>
            <person name="Okwuonu G.O."/>
            <person name="Onwere C.G."/>
            <person name="Orozco G."/>
            <person name="Parra A."/>
            <person name="Patel S."/>
            <person name="Patil S."/>
            <person name="Perez A."/>
            <person name="Perez Y."/>
            <person name="Pham C."/>
            <person name="Primus E.L."/>
            <person name="Pu L.-L."/>
            <person name="Puazo M."/>
            <person name="Qin X."/>
            <person name="Quiroz J.B."/>
            <person name="Reese J."/>
            <person name="Richards S."/>
            <person name="Rives C.M."/>
            <person name="Robberts R."/>
            <person name="Ruiz S.J."/>
            <person name="Ruiz M.J."/>
            <person name="Santibanez J."/>
            <person name="Schneider B.W."/>
            <person name="Sisson I."/>
            <person name="Smith M."/>
            <person name="Sodergren E."/>
            <person name="Song X.-Z."/>
            <person name="Song B.B."/>
            <person name="Summersgill H."/>
            <person name="Thelus R."/>
            <person name="Thornton R.D."/>
            <person name="Trejos Z.Y."/>
            <person name="Usmani K."/>
            <person name="Vattathil S."/>
            <person name="Villasana D."/>
            <person name="Walker D.L."/>
            <person name="Wang S."/>
            <person name="Wang K."/>
            <person name="White C.S."/>
            <person name="Williams A.C."/>
            <person name="Williamson J."/>
            <person name="Wilson K."/>
            <person name="Woghiren I.O."/>
            <person name="Woodworth J.R."/>
            <person name="Worley K.C."/>
            <person name="Wright R.A."/>
            <person name="Wu W."/>
            <person name="Young L."/>
            <person name="Zhang L."/>
            <person name="Zhang J."/>
            <person name="Zhu Y."/>
            <person name="Muzny D.M."/>
            <person name="Weinstock G."/>
            <person name="Gibbs R.A."/>
        </authorList>
    </citation>
    <scope>NUCLEOTIDE SEQUENCE [LARGE SCALE GENOMIC DNA]</scope>
    <source>
        <strain evidence="3">LSR1</strain>
    </source>
</reference>
<dbReference type="CTD" id="44851"/>
<dbReference type="KEGG" id="api:100161026"/>
<accession>A0A8R2D250</accession>
<name>A0A8R2D250_ACYPI</name>
<dbReference type="GeneID" id="100161026"/>
<dbReference type="EnsemblMetazoa" id="XM_001946959.5">
    <property type="protein sequence ID" value="XP_001946994.2"/>
    <property type="gene ID" value="LOC100161026"/>
</dbReference>
<dbReference type="RefSeq" id="XP_001946994.2">
    <property type="nucleotide sequence ID" value="XM_001946959.4"/>
</dbReference>
<organism evidence="2 3">
    <name type="scientific">Acyrthosiphon pisum</name>
    <name type="common">Pea aphid</name>
    <dbReference type="NCBI Taxonomy" id="7029"/>
    <lineage>
        <taxon>Eukaryota</taxon>
        <taxon>Metazoa</taxon>
        <taxon>Ecdysozoa</taxon>
        <taxon>Arthropoda</taxon>
        <taxon>Hexapoda</taxon>
        <taxon>Insecta</taxon>
        <taxon>Pterygota</taxon>
        <taxon>Neoptera</taxon>
        <taxon>Paraneoptera</taxon>
        <taxon>Hemiptera</taxon>
        <taxon>Sternorrhyncha</taxon>
        <taxon>Aphidomorpha</taxon>
        <taxon>Aphidoidea</taxon>
        <taxon>Aphididae</taxon>
        <taxon>Macrosiphini</taxon>
        <taxon>Acyrthosiphon</taxon>
    </lineage>
</organism>
<dbReference type="InterPro" id="IPR039470">
    <property type="entry name" value="Nuc_deoxyri_tr2"/>
</dbReference>
<dbReference type="RefSeq" id="XP_016656057.1">
    <property type="nucleotide sequence ID" value="XM_016800568.1"/>
</dbReference>
<dbReference type="PANTHER" id="PTHR36300">
    <property type="entry name" value="RAW, ISOFORM A"/>
    <property type="match status" value="1"/>
</dbReference>
<feature type="region of interest" description="Disordered" evidence="1">
    <location>
        <begin position="1"/>
        <end position="45"/>
    </location>
</feature>
<evidence type="ECO:0000313" key="2">
    <source>
        <dbReference type="EnsemblMetazoa" id="XP_016656057.1"/>
    </source>
</evidence>
<protein>
    <submittedName>
        <fullName evidence="2">Uncharacterized protein</fullName>
    </submittedName>
</protein>